<sequence length="103" mass="11885">MVKFLIISNAFLGNGHKLLLLDYDKLCCCTKFQINLLKDFAKISRFGEKYTEIIFLQVLTEKFNDINDEWILVTMAIPVISYQNWAIDIDDTFDKGSNNLGRG</sequence>
<accession>A0A834KM81</accession>
<dbReference type="EMBL" id="JACSDY010000015">
    <property type="protein sequence ID" value="KAF7406591.1"/>
    <property type="molecule type" value="Genomic_DNA"/>
</dbReference>
<dbReference type="AlphaFoldDB" id="A0A834KM81"/>
<keyword evidence="2" id="KW-1185">Reference proteome</keyword>
<dbReference type="Proteomes" id="UP000600918">
    <property type="component" value="Unassembled WGS sequence"/>
</dbReference>
<protein>
    <submittedName>
        <fullName evidence="1">Uncharacterized protein</fullName>
    </submittedName>
</protein>
<proteinExistence type="predicted"/>
<evidence type="ECO:0000313" key="2">
    <source>
        <dbReference type="Proteomes" id="UP000600918"/>
    </source>
</evidence>
<comment type="caution">
    <text evidence="1">The sequence shown here is derived from an EMBL/GenBank/DDBJ whole genome shotgun (WGS) entry which is preliminary data.</text>
</comment>
<reference evidence="1" key="1">
    <citation type="journal article" date="2020" name="G3 (Bethesda)">
        <title>High-Quality Assemblies for Three Invasive Social Wasps from the &lt;i&gt;Vespula&lt;/i&gt; Genus.</title>
        <authorList>
            <person name="Harrop T.W.R."/>
            <person name="Guhlin J."/>
            <person name="McLaughlin G.M."/>
            <person name="Permina E."/>
            <person name="Stockwell P."/>
            <person name="Gilligan J."/>
            <person name="Le Lec M.F."/>
            <person name="Gruber M.A.M."/>
            <person name="Quinn O."/>
            <person name="Lovegrove M."/>
            <person name="Duncan E.J."/>
            <person name="Remnant E.J."/>
            <person name="Van Eeckhoven J."/>
            <person name="Graham B."/>
            <person name="Knapp R.A."/>
            <person name="Langford K.W."/>
            <person name="Kronenberg Z."/>
            <person name="Press M.O."/>
            <person name="Eacker S.M."/>
            <person name="Wilson-Rankin E.E."/>
            <person name="Purcell J."/>
            <person name="Lester P.J."/>
            <person name="Dearden P.K."/>
        </authorList>
    </citation>
    <scope>NUCLEOTIDE SEQUENCE</scope>
    <source>
        <strain evidence="1">Volc-1</strain>
    </source>
</reference>
<organism evidence="1 2">
    <name type="scientific">Vespula pensylvanica</name>
    <name type="common">Western yellow jacket</name>
    <name type="synonym">Wasp</name>
    <dbReference type="NCBI Taxonomy" id="30213"/>
    <lineage>
        <taxon>Eukaryota</taxon>
        <taxon>Metazoa</taxon>
        <taxon>Ecdysozoa</taxon>
        <taxon>Arthropoda</taxon>
        <taxon>Hexapoda</taxon>
        <taxon>Insecta</taxon>
        <taxon>Pterygota</taxon>
        <taxon>Neoptera</taxon>
        <taxon>Endopterygota</taxon>
        <taxon>Hymenoptera</taxon>
        <taxon>Apocrita</taxon>
        <taxon>Aculeata</taxon>
        <taxon>Vespoidea</taxon>
        <taxon>Vespidae</taxon>
        <taxon>Vespinae</taxon>
        <taxon>Vespula</taxon>
    </lineage>
</organism>
<gene>
    <name evidence="1" type="ORF">H0235_014247</name>
</gene>
<evidence type="ECO:0000313" key="1">
    <source>
        <dbReference type="EMBL" id="KAF7406591.1"/>
    </source>
</evidence>
<name>A0A834KM81_VESPE</name>